<dbReference type="Proteomes" id="UP000015102">
    <property type="component" value="Unassembled WGS sequence"/>
</dbReference>
<name>T1GDA2_MEGSC</name>
<evidence type="ECO:0000256" key="1">
    <source>
        <dbReference type="SAM" id="SignalP"/>
    </source>
</evidence>
<accession>T1GDA2</accession>
<evidence type="ECO:0008006" key="4">
    <source>
        <dbReference type="Google" id="ProtNLM"/>
    </source>
</evidence>
<feature type="signal peptide" evidence="1">
    <location>
        <begin position="1"/>
        <end position="16"/>
    </location>
</feature>
<proteinExistence type="predicted"/>
<dbReference type="EMBL" id="CAQQ02132384">
    <property type="status" value="NOT_ANNOTATED_CDS"/>
    <property type="molecule type" value="Genomic_DNA"/>
</dbReference>
<evidence type="ECO:0000313" key="2">
    <source>
        <dbReference type="EnsemblMetazoa" id="MESCA001285-PA"/>
    </source>
</evidence>
<keyword evidence="3" id="KW-1185">Reference proteome</keyword>
<dbReference type="HOGENOM" id="CLU_126756_0_0_1"/>
<sequence>MFSIVFLVAFLTFSSAGRLDDCKDSRTFVVLNARNLQNNSPRETELLRTKVHFKLSDPLFSVKDAENEIIFGQHNSSSSFAIYTSIKDYASNNNACNVVTSISKFSGSKFVEVDFILEKNGGFSVIIDDENFLYCETGFTFDFSKNHKIFISTSLLFDNEIFLYDCPFVNKI</sequence>
<reference evidence="2" key="2">
    <citation type="submission" date="2015-06" db="UniProtKB">
        <authorList>
            <consortium name="EnsemblMetazoa"/>
        </authorList>
    </citation>
    <scope>IDENTIFICATION</scope>
</reference>
<feature type="chain" id="PRO_5004588204" description="Farnesoic acid O-methyl transferase domain-containing protein" evidence="1">
    <location>
        <begin position="17"/>
        <end position="172"/>
    </location>
</feature>
<protein>
    <recommendedName>
        <fullName evidence="4">Farnesoic acid O-methyl transferase domain-containing protein</fullName>
    </recommendedName>
</protein>
<evidence type="ECO:0000313" key="3">
    <source>
        <dbReference type="Proteomes" id="UP000015102"/>
    </source>
</evidence>
<keyword evidence="1" id="KW-0732">Signal</keyword>
<dbReference type="AlphaFoldDB" id="T1GDA2"/>
<organism evidence="2 3">
    <name type="scientific">Megaselia scalaris</name>
    <name type="common">Humpbacked fly</name>
    <name type="synonym">Phora scalaris</name>
    <dbReference type="NCBI Taxonomy" id="36166"/>
    <lineage>
        <taxon>Eukaryota</taxon>
        <taxon>Metazoa</taxon>
        <taxon>Ecdysozoa</taxon>
        <taxon>Arthropoda</taxon>
        <taxon>Hexapoda</taxon>
        <taxon>Insecta</taxon>
        <taxon>Pterygota</taxon>
        <taxon>Neoptera</taxon>
        <taxon>Endopterygota</taxon>
        <taxon>Diptera</taxon>
        <taxon>Brachycera</taxon>
        <taxon>Muscomorpha</taxon>
        <taxon>Platypezoidea</taxon>
        <taxon>Phoridae</taxon>
        <taxon>Megaseliini</taxon>
        <taxon>Megaselia</taxon>
    </lineage>
</organism>
<dbReference type="EnsemblMetazoa" id="MESCA001285-RA">
    <property type="protein sequence ID" value="MESCA001285-PA"/>
    <property type="gene ID" value="MESCA001285"/>
</dbReference>
<reference evidence="3" key="1">
    <citation type="submission" date="2013-02" db="EMBL/GenBank/DDBJ databases">
        <authorList>
            <person name="Hughes D."/>
        </authorList>
    </citation>
    <scope>NUCLEOTIDE SEQUENCE</scope>
    <source>
        <strain>Durham</strain>
        <strain evidence="3">NC isolate 2 -- Noor lab</strain>
    </source>
</reference>